<dbReference type="EMBL" id="KV876514">
    <property type="protein sequence ID" value="RZR75046.1"/>
    <property type="molecule type" value="Genomic_DNA"/>
</dbReference>
<evidence type="ECO:0000313" key="2">
    <source>
        <dbReference type="EMBL" id="RZR75046.1"/>
    </source>
</evidence>
<dbReference type="Proteomes" id="UP000290560">
    <property type="component" value="Unassembled WGS sequence"/>
</dbReference>
<feature type="region of interest" description="Disordered" evidence="1">
    <location>
        <begin position="118"/>
        <end position="142"/>
    </location>
</feature>
<feature type="compositionally biased region" description="Basic and acidic residues" evidence="1">
    <location>
        <begin position="208"/>
        <end position="221"/>
    </location>
</feature>
<feature type="region of interest" description="Disordered" evidence="1">
    <location>
        <begin position="1"/>
        <end position="40"/>
    </location>
</feature>
<accession>A0A445MLD8</accession>
<sequence>MSGGVSADGGREEEEDAGGEDARALPLTLHSPASIPRGRNGSLPKVMNLVPMPKVSVPRVGYVGKYRIESFNRIPNPIILLSTSQPRVPSFFSDKTNWLVVSAAQVIQLAKAKLGSEGLSTGQEDAEAEAQDPDNGAPILAKSGDFESYHATNCPRAILRLGVTREWVGEGELLKERTQSERGSTTQKQSVGQKGGRLGEVPQCRRGRPTDREERGTDSRQRIVGPWAGAMVPQRRDFRGVIDPLLSWRENVSRKRGRGGGQMQRQTPSTKTGQKGKGQGTS</sequence>
<gene>
    <name evidence="2" type="ORF">BHM03_00048542</name>
</gene>
<feature type="region of interest" description="Disordered" evidence="1">
    <location>
        <begin position="174"/>
        <end position="282"/>
    </location>
</feature>
<dbReference type="AlphaFoldDB" id="A0A445MLD8"/>
<protein>
    <submittedName>
        <fullName evidence="2">Uncharacterized protein</fullName>
    </submittedName>
</protein>
<feature type="compositionally biased region" description="Low complexity" evidence="1">
    <location>
        <begin position="263"/>
        <end position="273"/>
    </location>
</feature>
<feature type="compositionally biased region" description="Polar residues" evidence="1">
    <location>
        <begin position="181"/>
        <end position="192"/>
    </location>
</feature>
<organism evidence="2">
    <name type="scientific">Ensete ventricosum</name>
    <name type="common">Abyssinian banana</name>
    <name type="synonym">Musa ensete</name>
    <dbReference type="NCBI Taxonomy" id="4639"/>
    <lineage>
        <taxon>Eukaryota</taxon>
        <taxon>Viridiplantae</taxon>
        <taxon>Streptophyta</taxon>
        <taxon>Embryophyta</taxon>
        <taxon>Tracheophyta</taxon>
        <taxon>Spermatophyta</taxon>
        <taxon>Magnoliopsida</taxon>
        <taxon>Liliopsida</taxon>
        <taxon>Zingiberales</taxon>
        <taxon>Musaceae</taxon>
        <taxon>Ensete</taxon>
    </lineage>
</organism>
<name>A0A445MLD8_ENSVE</name>
<proteinExistence type="predicted"/>
<reference evidence="2" key="1">
    <citation type="journal article" date="2018" name="Data Brief">
        <title>Genome sequence data from 17 accessions of Ensete ventricosum, a staple food crop for millions in Ethiopia.</title>
        <authorList>
            <person name="Yemataw Z."/>
            <person name="Muzemil S."/>
            <person name="Ambachew D."/>
            <person name="Tripathi L."/>
            <person name="Tesfaye K."/>
            <person name="Chala A."/>
            <person name="Farbos A."/>
            <person name="O'Neill P."/>
            <person name="Moore K."/>
            <person name="Grant M."/>
            <person name="Studholme D.J."/>
        </authorList>
    </citation>
    <scope>NUCLEOTIDE SEQUENCE [LARGE SCALE GENOMIC DNA]</scope>
    <source>
        <tissue evidence="2">Leaf</tissue>
    </source>
</reference>
<evidence type="ECO:0000256" key="1">
    <source>
        <dbReference type="SAM" id="MobiDB-lite"/>
    </source>
</evidence>